<dbReference type="AlphaFoldDB" id="A0A212PZ67"/>
<dbReference type="PROSITE" id="PS00595">
    <property type="entry name" value="AA_TRANSFER_CLASS_5"/>
    <property type="match status" value="1"/>
</dbReference>
<dbReference type="GO" id="GO:0004760">
    <property type="term" value="F:L-serine-pyruvate transaminase activity"/>
    <property type="evidence" value="ECO:0007669"/>
    <property type="project" value="TreeGrafter"/>
</dbReference>
<dbReference type="PANTHER" id="PTHR21152:SF40">
    <property type="entry name" value="ALANINE--GLYOXYLATE AMINOTRANSFERASE"/>
    <property type="match status" value="1"/>
</dbReference>
<sequence length="359" mass="39874">MEEAPMLFIPGPTYVPEEVARAQARPMIGHRSREFTALFERLIPRLQAIFRTRGRVFFVAASGTGLWEAAIRNLVRRKVLCLINGAFGERWHQVALANGKEAVALSVAWGQAIRPEQVVEALSAHPDAEAITVVHNETSTGVMNPLAEIATAVRQAFPDVLILVDAVSSLGGAPLETDAWGLDFVLTSSQKCLALPPGLAFCAVSERAMEKAKEVPHRGYYFDLLTMARYADRGETPATPAISLLFAADRQFDHILKEGLEARWERHRRMAERVQAWASERFALFAEDGHRSWTLTCVSNTRGIDISALNEFLRRRGKVISSGYGPLKGKTFRIAHMGEIQLHHIEALLTDIDEWLAAK</sequence>
<protein>
    <submittedName>
        <fullName evidence="9">Aspartate aminotransferase</fullName>
    </submittedName>
</protein>
<dbReference type="GO" id="GO:0019265">
    <property type="term" value="P:glycine biosynthetic process, by transamination of glyoxylate"/>
    <property type="evidence" value="ECO:0007669"/>
    <property type="project" value="TreeGrafter"/>
</dbReference>
<evidence type="ECO:0000256" key="1">
    <source>
        <dbReference type="ARBA" id="ARBA00001933"/>
    </source>
</evidence>
<dbReference type="InterPro" id="IPR015421">
    <property type="entry name" value="PyrdxlP-dep_Trfase_major"/>
</dbReference>
<evidence type="ECO:0000256" key="5">
    <source>
        <dbReference type="PIRSR" id="PIRSR000524-50"/>
    </source>
</evidence>
<dbReference type="Proteomes" id="UP000197025">
    <property type="component" value="Unassembled WGS sequence"/>
</dbReference>
<evidence type="ECO:0000256" key="6">
    <source>
        <dbReference type="RuleBase" id="RU004075"/>
    </source>
</evidence>
<dbReference type="Gene3D" id="3.90.1150.10">
    <property type="entry name" value="Aspartate Aminotransferase, domain 1"/>
    <property type="match status" value="1"/>
</dbReference>
<dbReference type="PANTHER" id="PTHR21152">
    <property type="entry name" value="AMINOTRANSFERASE CLASS V"/>
    <property type="match status" value="1"/>
</dbReference>
<feature type="domain" description="Aminotransferase class V" evidence="8">
    <location>
        <begin position="27"/>
        <end position="323"/>
    </location>
</feature>
<keyword evidence="9" id="KW-0808">Transferase</keyword>
<dbReference type="GO" id="GO:0008453">
    <property type="term" value="F:alanine-glyoxylate transaminase activity"/>
    <property type="evidence" value="ECO:0007669"/>
    <property type="project" value="TreeGrafter"/>
</dbReference>
<keyword evidence="10" id="KW-1185">Reference proteome</keyword>
<dbReference type="InterPro" id="IPR015422">
    <property type="entry name" value="PyrdxlP-dep_Trfase_small"/>
</dbReference>
<gene>
    <name evidence="9" type="ORF">SAMN02746019_00023030</name>
</gene>
<name>A0A212PZ67_9CHLR</name>
<accession>A0A212PZ67</accession>
<dbReference type="Gene3D" id="3.40.640.10">
    <property type="entry name" value="Type I PLP-dependent aspartate aminotransferase-like (Major domain)"/>
    <property type="match status" value="1"/>
</dbReference>
<dbReference type="SUPFAM" id="SSF53383">
    <property type="entry name" value="PLP-dependent transferases"/>
    <property type="match status" value="1"/>
</dbReference>
<feature type="binding site" evidence="4">
    <location>
        <position position="333"/>
    </location>
    <ligand>
        <name>substrate</name>
    </ligand>
</feature>
<evidence type="ECO:0000313" key="9">
    <source>
        <dbReference type="EMBL" id="SNB52367.1"/>
    </source>
</evidence>
<dbReference type="RefSeq" id="WP_088570075.1">
    <property type="nucleotide sequence ID" value="NZ_FYEK01000003.1"/>
</dbReference>
<evidence type="ECO:0000256" key="7">
    <source>
        <dbReference type="RuleBase" id="RU004504"/>
    </source>
</evidence>
<reference evidence="10" key="1">
    <citation type="submission" date="2017-06" db="EMBL/GenBank/DDBJ databases">
        <authorList>
            <person name="Varghese N."/>
            <person name="Submissions S."/>
        </authorList>
    </citation>
    <scope>NUCLEOTIDE SEQUENCE [LARGE SCALE GENOMIC DNA]</scope>
    <source>
        <strain evidence="10">JAD2</strain>
    </source>
</reference>
<evidence type="ECO:0000313" key="10">
    <source>
        <dbReference type="Proteomes" id="UP000197025"/>
    </source>
</evidence>
<dbReference type="EMBL" id="FYEK01000003">
    <property type="protein sequence ID" value="SNB52367.1"/>
    <property type="molecule type" value="Genomic_DNA"/>
</dbReference>
<comment type="cofactor">
    <cofactor evidence="1 5 7">
        <name>pyridoxal 5'-phosphate</name>
        <dbReference type="ChEBI" id="CHEBI:597326"/>
    </cofactor>
</comment>
<dbReference type="InterPro" id="IPR020578">
    <property type="entry name" value="Aminotrans_V_PyrdxlP_BS"/>
</dbReference>
<dbReference type="OrthoDB" id="389074at2"/>
<dbReference type="InterPro" id="IPR000192">
    <property type="entry name" value="Aminotrans_V_dom"/>
</dbReference>
<comment type="similarity">
    <text evidence="2 6">Belongs to the class-V pyridoxal-phosphate-dependent aminotransferase family.</text>
</comment>
<feature type="modified residue" description="N6-(pyridoxal phosphate)lysine" evidence="5">
    <location>
        <position position="191"/>
    </location>
</feature>
<dbReference type="Pfam" id="PF00266">
    <property type="entry name" value="Aminotran_5"/>
    <property type="match status" value="1"/>
</dbReference>
<dbReference type="InterPro" id="IPR015424">
    <property type="entry name" value="PyrdxlP-dep_Trfase"/>
</dbReference>
<keyword evidence="3 5" id="KW-0663">Pyridoxal phosphate</keyword>
<organism evidence="9 10">
    <name type="scientific">Thermoflexus hugenholtzii JAD2</name>
    <dbReference type="NCBI Taxonomy" id="877466"/>
    <lineage>
        <taxon>Bacteria</taxon>
        <taxon>Bacillati</taxon>
        <taxon>Chloroflexota</taxon>
        <taxon>Thermoflexia</taxon>
        <taxon>Thermoflexales</taxon>
        <taxon>Thermoflexaceae</taxon>
        <taxon>Thermoflexus</taxon>
    </lineage>
</organism>
<keyword evidence="9" id="KW-0032">Aminotransferase</keyword>
<dbReference type="InterPro" id="IPR024169">
    <property type="entry name" value="SP_NH2Trfase/AEP_transaminase"/>
</dbReference>
<evidence type="ECO:0000256" key="4">
    <source>
        <dbReference type="PIRSR" id="PIRSR000524-1"/>
    </source>
</evidence>
<dbReference type="PIRSF" id="PIRSF000524">
    <property type="entry name" value="SPT"/>
    <property type="match status" value="1"/>
</dbReference>
<proteinExistence type="inferred from homology"/>
<evidence type="ECO:0000259" key="8">
    <source>
        <dbReference type="Pfam" id="PF00266"/>
    </source>
</evidence>
<evidence type="ECO:0000256" key="2">
    <source>
        <dbReference type="ARBA" id="ARBA00009236"/>
    </source>
</evidence>
<dbReference type="InParanoid" id="A0A212PZ67"/>
<evidence type="ECO:0000256" key="3">
    <source>
        <dbReference type="ARBA" id="ARBA00022898"/>
    </source>
</evidence>